<comment type="caution">
    <text evidence="9">The sequence shown here is derived from an EMBL/GenBank/DDBJ whole genome shotgun (WGS) entry which is preliminary data.</text>
</comment>
<evidence type="ECO:0000256" key="2">
    <source>
        <dbReference type="ARBA" id="ARBA00008361"/>
    </source>
</evidence>
<dbReference type="EC" id="2.1.1.-" evidence="8"/>
<dbReference type="Pfam" id="PF03141">
    <property type="entry name" value="Methyltransf_29"/>
    <property type="match status" value="1"/>
</dbReference>
<dbReference type="Proteomes" id="UP001341840">
    <property type="component" value="Unassembled WGS sequence"/>
</dbReference>
<evidence type="ECO:0000256" key="3">
    <source>
        <dbReference type="ARBA" id="ARBA00022603"/>
    </source>
</evidence>
<comment type="similarity">
    <text evidence="2 8">Belongs to the methyltransferase superfamily.</text>
</comment>
<keyword evidence="5 8" id="KW-0812">Transmembrane</keyword>
<gene>
    <name evidence="9" type="ORF">PIB30_021945</name>
</gene>
<name>A0ABU6U8D2_9FABA</name>
<dbReference type="PANTHER" id="PTHR10108:SF1083">
    <property type="entry name" value="METHYLTRANSFERASE PMT4-RELATED"/>
    <property type="match status" value="1"/>
</dbReference>
<accession>A0ABU6U8D2</accession>
<sequence>MFLIEVDRVLKPGGYFVLTSPTIRPQGSSSREKNRIMLNPMEELTQQLCWTLLAQQDQTFIWQKTADVDCYSSRKQRGIQLCKGDDTRSYYHPIVPCISGTTSRRWIAIQNRSIGSELSPAELEIHGKYCGLSAFCIAPSCFSSIISFPF</sequence>
<keyword evidence="10" id="KW-1185">Reference proteome</keyword>
<evidence type="ECO:0000313" key="10">
    <source>
        <dbReference type="Proteomes" id="UP001341840"/>
    </source>
</evidence>
<reference evidence="9 10" key="1">
    <citation type="journal article" date="2023" name="Plants (Basel)">
        <title>Bridging the Gap: Combining Genomics and Transcriptomics Approaches to Understand Stylosanthes scabra, an Orphan Legume from the Brazilian Caatinga.</title>
        <authorList>
            <person name="Ferreira-Neto J.R.C."/>
            <person name="da Silva M.D."/>
            <person name="Binneck E."/>
            <person name="de Melo N.F."/>
            <person name="da Silva R.H."/>
            <person name="de Melo A.L.T.M."/>
            <person name="Pandolfi V."/>
            <person name="Bustamante F.O."/>
            <person name="Brasileiro-Vidal A.C."/>
            <person name="Benko-Iseppon A.M."/>
        </authorList>
    </citation>
    <scope>NUCLEOTIDE SEQUENCE [LARGE SCALE GENOMIC DNA]</scope>
    <source>
        <tissue evidence="9">Leaves</tissue>
    </source>
</reference>
<evidence type="ECO:0000256" key="6">
    <source>
        <dbReference type="ARBA" id="ARBA00023180"/>
    </source>
</evidence>
<proteinExistence type="inferred from homology"/>
<evidence type="ECO:0000256" key="7">
    <source>
        <dbReference type="ARBA" id="ARBA00037847"/>
    </source>
</evidence>
<dbReference type="PANTHER" id="PTHR10108">
    <property type="entry name" value="SAM-DEPENDENT METHYLTRANSFERASE"/>
    <property type="match status" value="1"/>
</dbReference>
<keyword evidence="4 8" id="KW-0808">Transferase</keyword>
<keyword evidence="3 8" id="KW-0489">Methyltransferase</keyword>
<evidence type="ECO:0000256" key="4">
    <source>
        <dbReference type="ARBA" id="ARBA00022679"/>
    </source>
</evidence>
<keyword evidence="6 8" id="KW-0325">Glycoprotein</keyword>
<dbReference type="SUPFAM" id="SSF53335">
    <property type="entry name" value="S-adenosyl-L-methionine-dependent methyltransferases"/>
    <property type="match status" value="1"/>
</dbReference>
<comment type="subcellular location">
    <subcellularLocation>
        <location evidence="7">Endomembrane system</location>
        <topology evidence="7">Single-pass membrane protein</topology>
    </subcellularLocation>
    <subcellularLocation>
        <location evidence="1 8">Membrane</location>
        <topology evidence="1 8">Single-pass type II membrane protein</topology>
    </subcellularLocation>
</comment>
<evidence type="ECO:0000256" key="5">
    <source>
        <dbReference type="ARBA" id="ARBA00022968"/>
    </source>
</evidence>
<evidence type="ECO:0000256" key="8">
    <source>
        <dbReference type="RuleBase" id="RU366043"/>
    </source>
</evidence>
<protein>
    <recommendedName>
        <fullName evidence="8">Methyltransferase</fullName>
        <ecNumber evidence="8">2.1.1.-</ecNumber>
    </recommendedName>
</protein>
<evidence type="ECO:0000256" key="1">
    <source>
        <dbReference type="ARBA" id="ARBA00004606"/>
    </source>
</evidence>
<dbReference type="EMBL" id="JASCZI010120902">
    <property type="protein sequence ID" value="MED6157294.1"/>
    <property type="molecule type" value="Genomic_DNA"/>
</dbReference>
<dbReference type="InterPro" id="IPR004159">
    <property type="entry name" value="Put_SAM_MeTrfase"/>
</dbReference>
<evidence type="ECO:0000313" key="9">
    <source>
        <dbReference type="EMBL" id="MED6157294.1"/>
    </source>
</evidence>
<organism evidence="9 10">
    <name type="scientific">Stylosanthes scabra</name>
    <dbReference type="NCBI Taxonomy" id="79078"/>
    <lineage>
        <taxon>Eukaryota</taxon>
        <taxon>Viridiplantae</taxon>
        <taxon>Streptophyta</taxon>
        <taxon>Embryophyta</taxon>
        <taxon>Tracheophyta</taxon>
        <taxon>Spermatophyta</taxon>
        <taxon>Magnoliopsida</taxon>
        <taxon>eudicotyledons</taxon>
        <taxon>Gunneridae</taxon>
        <taxon>Pentapetalae</taxon>
        <taxon>rosids</taxon>
        <taxon>fabids</taxon>
        <taxon>Fabales</taxon>
        <taxon>Fabaceae</taxon>
        <taxon>Papilionoideae</taxon>
        <taxon>50 kb inversion clade</taxon>
        <taxon>dalbergioids sensu lato</taxon>
        <taxon>Dalbergieae</taxon>
        <taxon>Pterocarpus clade</taxon>
        <taxon>Stylosanthes</taxon>
    </lineage>
</organism>
<keyword evidence="5 8" id="KW-0735">Signal-anchor</keyword>
<dbReference type="InterPro" id="IPR029063">
    <property type="entry name" value="SAM-dependent_MTases_sf"/>
</dbReference>